<evidence type="ECO:0008006" key="4">
    <source>
        <dbReference type="Google" id="ProtNLM"/>
    </source>
</evidence>
<evidence type="ECO:0000313" key="3">
    <source>
        <dbReference type="Proteomes" id="UP000198417"/>
    </source>
</evidence>
<protein>
    <recommendedName>
        <fullName evidence="4">HdeA/HdeB family protein</fullName>
    </recommendedName>
</protein>
<dbReference type="EMBL" id="FZNN01000001">
    <property type="protein sequence ID" value="SNR28040.1"/>
    <property type="molecule type" value="Genomic_DNA"/>
</dbReference>
<feature type="chain" id="PRO_5012624599" description="HdeA/HdeB family protein" evidence="1">
    <location>
        <begin position="22"/>
        <end position="99"/>
    </location>
</feature>
<dbReference type="RefSeq" id="WP_089268884.1">
    <property type="nucleotide sequence ID" value="NZ_FZNN01000001.1"/>
</dbReference>
<evidence type="ECO:0000256" key="1">
    <source>
        <dbReference type="SAM" id="SignalP"/>
    </source>
</evidence>
<keyword evidence="1" id="KW-0732">Signal</keyword>
<dbReference type="AlphaFoldDB" id="A0A238V0P3"/>
<gene>
    <name evidence="2" type="ORF">SAMN06265370_101465</name>
</gene>
<organism evidence="2 3">
    <name type="scientific">Puniceibacterium sediminis</name>
    <dbReference type="NCBI Taxonomy" id="1608407"/>
    <lineage>
        <taxon>Bacteria</taxon>
        <taxon>Pseudomonadati</taxon>
        <taxon>Pseudomonadota</taxon>
        <taxon>Alphaproteobacteria</taxon>
        <taxon>Rhodobacterales</taxon>
        <taxon>Paracoccaceae</taxon>
        <taxon>Puniceibacterium</taxon>
    </lineage>
</organism>
<name>A0A238V0P3_9RHOB</name>
<evidence type="ECO:0000313" key="2">
    <source>
        <dbReference type="EMBL" id="SNR28040.1"/>
    </source>
</evidence>
<sequence>MKFTMLTALAAFTLTASGALALGQKECDLQGGLVMQVVEARKSGADNGAAAQLVQAGLDGEAQKYGAIVPAVVDWVYTLPEAQLGTAVGDSWVEGCLKQ</sequence>
<feature type="signal peptide" evidence="1">
    <location>
        <begin position="1"/>
        <end position="21"/>
    </location>
</feature>
<dbReference type="OrthoDB" id="7875126at2"/>
<dbReference type="Proteomes" id="UP000198417">
    <property type="component" value="Unassembled WGS sequence"/>
</dbReference>
<reference evidence="2 3" key="1">
    <citation type="submission" date="2017-06" db="EMBL/GenBank/DDBJ databases">
        <authorList>
            <person name="Kim H.J."/>
            <person name="Triplett B.A."/>
        </authorList>
    </citation>
    <scope>NUCLEOTIDE SEQUENCE [LARGE SCALE GENOMIC DNA]</scope>
    <source>
        <strain evidence="2 3">DSM 29052</strain>
    </source>
</reference>
<keyword evidence="3" id="KW-1185">Reference proteome</keyword>
<proteinExistence type="predicted"/>
<accession>A0A238V0P3</accession>